<evidence type="ECO:0000256" key="2">
    <source>
        <dbReference type="ARBA" id="ARBA00008914"/>
    </source>
</evidence>
<keyword evidence="4" id="KW-0812">Transmembrane</keyword>
<evidence type="ECO:0000256" key="4">
    <source>
        <dbReference type="ARBA" id="ARBA00022692"/>
    </source>
</evidence>
<evidence type="ECO:0000256" key="6">
    <source>
        <dbReference type="ARBA" id="ARBA00023136"/>
    </source>
</evidence>
<comment type="subcellular location">
    <subcellularLocation>
        <location evidence="1">Cell membrane</location>
        <topology evidence="1">Single-pass membrane protein</topology>
    </subcellularLocation>
</comment>
<sequence>MARKKKHAHGGHGWFVTFADLMGLLMSFFVVVAAFSSQDKAKLMAVVGSMQEAFGSSKDSRMAGMVEIDGLPVRTNLHDVEIRRPDETPPAQAQTNTAETQDKGEGNSQFGLPTSQIQQNGGEQDTRRFASAAATLRQALQSMPDIAEVSKHVMMEESEEGLHIRIVDQDGRAMFAEGSVQPSETIRMLLKRLAPVIGQMPNQVTISGHTSRAWNAMQATENWRLSVNRAIVVKELLEEGGVATDQFMSVTGKSDTEPLFINDPFLSGNRRVEILLMHSAPVLPN</sequence>
<keyword evidence="8" id="KW-1185">Reference proteome</keyword>
<evidence type="ECO:0000256" key="3">
    <source>
        <dbReference type="ARBA" id="ARBA00022475"/>
    </source>
</evidence>
<keyword evidence="5" id="KW-1133">Transmembrane helix</keyword>
<accession>A0A7X5F3E1</accession>
<evidence type="ECO:0000256" key="5">
    <source>
        <dbReference type="ARBA" id="ARBA00022989"/>
    </source>
</evidence>
<dbReference type="PANTHER" id="PTHR30329">
    <property type="entry name" value="STATOR ELEMENT OF FLAGELLAR MOTOR COMPLEX"/>
    <property type="match status" value="1"/>
</dbReference>
<dbReference type="PROSITE" id="PS51123">
    <property type="entry name" value="OMPA_2"/>
    <property type="match status" value="1"/>
</dbReference>
<dbReference type="RefSeq" id="WP_161676494.1">
    <property type="nucleotide sequence ID" value="NZ_JAABLP010000003.1"/>
</dbReference>
<dbReference type="Gene3D" id="3.30.1330.60">
    <property type="entry name" value="OmpA-like domain"/>
    <property type="match status" value="1"/>
</dbReference>
<dbReference type="GO" id="GO:0005886">
    <property type="term" value="C:plasma membrane"/>
    <property type="evidence" value="ECO:0007669"/>
    <property type="project" value="UniProtKB-SubCell"/>
</dbReference>
<name>A0A7X5F3E1_9HYPH</name>
<evidence type="ECO:0000256" key="1">
    <source>
        <dbReference type="ARBA" id="ARBA00004162"/>
    </source>
</evidence>
<dbReference type="Proteomes" id="UP000586722">
    <property type="component" value="Unassembled WGS sequence"/>
</dbReference>
<proteinExistence type="inferred from homology"/>
<evidence type="ECO:0000313" key="8">
    <source>
        <dbReference type="Proteomes" id="UP000586722"/>
    </source>
</evidence>
<evidence type="ECO:0000313" key="7">
    <source>
        <dbReference type="EMBL" id="NBN79055.1"/>
    </source>
</evidence>
<reference evidence="8" key="1">
    <citation type="submission" date="2020-01" db="EMBL/GenBank/DDBJ databases">
        <authorList>
            <person name="Fang Y."/>
            <person name="Sun R."/>
            <person name="Nie L."/>
            <person name="He J."/>
            <person name="Hao L."/>
            <person name="Wang L."/>
            <person name="Su S."/>
            <person name="Lv E."/>
            <person name="Zhang Z."/>
            <person name="Xie R."/>
            <person name="Liu H."/>
        </authorList>
    </citation>
    <scope>NUCLEOTIDE SEQUENCE [LARGE SCALE GENOMIC DNA]</scope>
    <source>
        <strain evidence="8">XCT-53</strain>
    </source>
</reference>
<dbReference type="Pfam" id="PF00691">
    <property type="entry name" value="OmpA"/>
    <property type="match status" value="1"/>
</dbReference>
<dbReference type="Pfam" id="PF13677">
    <property type="entry name" value="MotB_plug"/>
    <property type="match status" value="1"/>
</dbReference>
<dbReference type="InterPro" id="IPR006665">
    <property type="entry name" value="OmpA-like"/>
</dbReference>
<dbReference type="InterPro" id="IPR025713">
    <property type="entry name" value="MotB-like_N_dom"/>
</dbReference>
<gene>
    <name evidence="7" type="ORF">GWI72_12320</name>
</gene>
<dbReference type="InterPro" id="IPR036737">
    <property type="entry name" value="OmpA-like_sf"/>
</dbReference>
<dbReference type="CDD" id="cd07185">
    <property type="entry name" value="OmpA_C-like"/>
    <property type="match status" value="1"/>
</dbReference>
<dbReference type="SUPFAM" id="SSF103088">
    <property type="entry name" value="OmpA-like"/>
    <property type="match status" value="1"/>
</dbReference>
<keyword evidence="6" id="KW-0472">Membrane</keyword>
<dbReference type="AlphaFoldDB" id="A0A7X5F3E1"/>
<comment type="similarity">
    <text evidence="2">Belongs to the MotB family.</text>
</comment>
<organism evidence="7 8">
    <name type="scientific">Pannonibacter tanglangensis</name>
    <dbReference type="NCBI Taxonomy" id="2750084"/>
    <lineage>
        <taxon>Bacteria</taxon>
        <taxon>Pseudomonadati</taxon>
        <taxon>Pseudomonadota</taxon>
        <taxon>Alphaproteobacteria</taxon>
        <taxon>Hyphomicrobiales</taxon>
        <taxon>Stappiaceae</taxon>
        <taxon>Pannonibacter</taxon>
    </lineage>
</organism>
<comment type="caution">
    <text evidence="7">The sequence shown here is derived from an EMBL/GenBank/DDBJ whole genome shotgun (WGS) entry which is preliminary data.</text>
</comment>
<dbReference type="PANTHER" id="PTHR30329:SF21">
    <property type="entry name" value="LIPOPROTEIN YIAD-RELATED"/>
    <property type="match status" value="1"/>
</dbReference>
<keyword evidence="3" id="KW-1003">Cell membrane</keyword>
<dbReference type="EMBL" id="JAABLQ010000001">
    <property type="protein sequence ID" value="NBN79055.1"/>
    <property type="molecule type" value="Genomic_DNA"/>
</dbReference>
<dbReference type="InterPro" id="IPR050330">
    <property type="entry name" value="Bact_OuterMem_StrucFunc"/>
</dbReference>
<protein>
    <submittedName>
        <fullName evidence="7">OmpA family protein</fullName>
    </submittedName>
</protein>